<reference evidence="1 2" key="3">
    <citation type="journal article" date="2010" name="BMC Genomics">
        <title>Transcriptome sequencing and comparative analysis of cucumber flowers with different sex types.</title>
        <authorList>
            <person name="Guo S."/>
            <person name="Zheng Y."/>
            <person name="Joung J.G."/>
            <person name="Liu S."/>
            <person name="Zhang Z."/>
            <person name="Crasta O.R."/>
            <person name="Sobral B.W."/>
            <person name="Xu Y."/>
            <person name="Huang S."/>
            <person name="Fei Z."/>
        </authorList>
    </citation>
    <scope>NUCLEOTIDE SEQUENCE [LARGE SCALE GENOMIC DNA]</scope>
    <source>
        <strain evidence="2">cv. 9930</strain>
    </source>
</reference>
<accession>A0A0A0LKU7</accession>
<name>A0A0A0LKU7_CUCSA</name>
<proteinExistence type="predicted"/>
<protein>
    <submittedName>
        <fullName evidence="1">Uncharacterized protein</fullName>
    </submittedName>
</protein>
<evidence type="ECO:0000313" key="2">
    <source>
        <dbReference type="Proteomes" id="UP000029981"/>
    </source>
</evidence>
<evidence type="ECO:0000313" key="1">
    <source>
        <dbReference type="EMBL" id="KGN61377.1"/>
    </source>
</evidence>
<dbReference type="Proteomes" id="UP000029981">
    <property type="component" value="Chromosome 2"/>
</dbReference>
<keyword evidence="2" id="KW-1185">Reference proteome</keyword>
<sequence length="172" mass="19468">MFPYLIVRVCKTSPLAQKWVDLHISTPPSRGDLALYADRSISIANEFFYFRLNELGQSVDSCHLLALGFDKAKNQGESLKKVRSVDIELTRKEKGIYENRVEVVGLDWIGRKDVEVSSEENSTLLLHFPHLFFVHSSSTLTTTPISSIFPFPISSTLKRAFSFSSSRVSFFS</sequence>
<dbReference type="Gramene" id="KGN61377">
    <property type="protein sequence ID" value="KGN61377"/>
    <property type="gene ID" value="Csa_2G100590"/>
</dbReference>
<reference evidence="1 2" key="2">
    <citation type="journal article" date="2009" name="PLoS ONE">
        <title>An integrated genetic and cytogenetic map of the cucumber genome.</title>
        <authorList>
            <person name="Ren Y."/>
            <person name="Zhang Z."/>
            <person name="Liu J."/>
            <person name="Staub J.E."/>
            <person name="Han Y."/>
            <person name="Cheng Z."/>
            <person name="Li X."/>
            <person name="Lu J."/>
            <person name="Miao H."/>
            <person name="Kang H."/>
            <person name="Xie B."/>
            <person name="Gu X."/>
            <person name="Wang X."/>
            <person name="Du Y."/>
            <person name="Jin W."/>
            <person name="Huang S."/>
        </authorList>
    </citation>
    <scope>NUCLEOTIDE SEQUENCE [LARGE SCALE GENOMIC DNA]</scope>
    <source>
        <strain evidence="2">cv. 9930</strain>
    </source>
</reference>
<gene>
    <name evidence="1" type="ORF">Csa_2G100590</name>
</gene>
<organism evidence="1 2">
    <name type="scientific">Cucumis sativus</name>
    <name type="common">Cucumber</name>
    <dbReference type="NCBI Taxonomy" id="3659"/>
    <lineage>
        <taxon>Eukaryota</taxon>
        <taxon>Viridiplantae</taxon>
        <taxon>Streptophyta</taxon>
        <taxon>Embryophyta</taxon>
        <taxon>Tracheophyta</taxon>
        <taxon>Spermatophyta</taxon>
        <taxon>Magnoliopsida</taxon>
        <taxon>eudicotyledons</taxon>
        <taxon>Gunneridae</taxon>
        <taxon>Pentapetalae</taxon>
        <taxon>rosids</taxon>
        <taxon>fabids</taxon>
        <taxon>Cucurbitales</taxon>
        <taxon>Cucurbitaceae</taxon>
        <taxon>Benincaseae</taxon>
        <taxon>Cucumis</taxon>
    </lineage>
</organism>
<reference evidence="1 2" key="4">
    <citation type="journal article" date="2011" name="BMC Genomics">
        <title>RNA-Seq improves annotation of protein-coding genes in the cucumber genome.</title>
        <authorList>
            <person name="Li Z."/>
            <person name="Zhang Z."/>
            <person name="Yan P."/>
            <person name="Huang S."/>
            <person name="Fei Z."/>
            <person name="Lin K."/>
        </authorList>
    </citation>
    <scope>NUCLEOTIDE SEQUENCE [LARGE SCALE GENOMIC DNA]</scope>
    <source>
        <strain evidence="2">cv. 9930</strain>
    </source>
</reference>
<reference evidence="1 2" key="1">
    <citation type="journal article" date="2009" name="Nat. Genet.">
        <title>The genome of the cucumber, Cucumis sativus L.</title>
        <authorList>
            <person name="Huang S."/>
            <person name="Li R."/>
            <person name="Zhang Z."/>
            <person name="Li L."/>
            <person name="Gu X."/>
            <person name="Fan W."/>
            <person name="Lucas W.J."/>
            <person name="Wang X."/>
            <person name="Xie B."/>
            <person name="Ni P."/>
            <person name="Ren Y."/>
            <person name="Zhu H."/>
            <person name="Li J."/>
            <person name="Lin K."/>
            <person name="Jin W."/>
            <person name="Fei Z."/>
            <person name="Li G."/>
            <person name="Staub J."/>
            <person name="Kilian A."/>
            <person name="van der Vossen E.A."/>
            <person name="Wu Y."/>
            <person name="Guo J."/>
            <person name="He J."/>
            <person name="Jia Z."/>
            <person name="Ren Y."/>
            <person name="Tian G."/>
            <person name="Lu Y."/>
            <person name="Ruan J."/>
            <person name="Qian W."/>
            <person name="Wang M."/>
            <person name="Huang Q."/>
            <person name="Li B."/>
            <person name="Xuan Z."/>
            <person name="Cao J."/>
            <person name="Asan"/>
            <person name="Wu Z."/>
            <person name="Zhang J."/>
            <person name="Cai Q."/>
            <person name="Bai Y."/>
            <person name="Zhao B."/>
            <person name="Han Y."/>
            <person name="Li Y."/>
            <person name="Li X."/>
            <person name="Wang S."/>
            <person name="Shi Q."/>
            <person name="Liu S."/>
            <person name="Cho W.K."/>
            <person name="Kim J.Y."/>
            <person name="Xu Y."/>
            <person name="Heller-Uszynska K."/>
            <person name="Miao H."/>
            <person name="Cheng Z."/>
            <person name="Zhang S."/>
            <person name="Wu J."/>
            <person name="Yang Y."/>
            <person name="Kang H."/>
            <person name="Li M."/>
            <person name="Liang H."/>
            <person name="Ren X."/>
            <person name="Shi Z."/>
            <person name="Wen M."/>
            <person name="Jian M."/>
            <person name="Yang H."/>
            <person name="Zhang G."/>
            <person name="Yang Z."/>
            <person name="Chen R."/>
            <person name="Liu S."/>
            <person name="Li J."/>
            <person name="Ma L."/>
            <person name="Liu H."/>
            <person name="Zhou Y."/>
            <person name="Zhao J."/>
            <person name="Fang X."/>
            <person name="Li G."/>
            <person name="Fang L."/>
            <person name="Li Y."/>
            <person name="Liu D."/>
            <person name="Zheng H."/>
            <person name="Zhang Y."/>
            <person name="Qin N."/>
            <person name="Li Z."/>
            <person name="Yang G."/>
            <person name="Yang S."/>
            <person name="Bolund L."/>
            <person name="Kristiansen K."/>
            <person name="Zheng H."/>
            <person name="Li S."/>
            <person name="Zhang X."/>
            <person name="Yang H."/>
            <person name="Wang J."/>
            <person name="Sun R."/>
            <person name="Zhang B."/>
            <person name="Jiang S."/>
            <person name="Wang J."/>
            <person name="Du Y."/>
            <person name="Li S."/>
        </authorList>
    </citation>
    <scope>NUCLEOTIDE SEQUENCE [LARGE SCALE GENOMIC DNA]</scope>
    <source>
        <strain evidence="2">cv. 9930</strain>
    </source>
</reference>
<dbReference type="EMBL" id="CM002923">
    <property type="protein sequence ID" value="KGN61377.1"/>
    <property type="molecule type" value="Genomic_DNA"/>
</dbReference>
<dbReference type="AlphaFoldDB" id="A0A0A0LKU7"/>